<evidence type="ECO:0000313" key="3">
    <source>
        <dbReference type="EnsemblPlants" id="TuG1812G0700004338.01.T01"/>
    </source>
</evidence>
<keyword evidence="1" id="KW-0175">Coiled coil</keyword>
<evidence type="ECO:0000313" key="4">
    <source>
        <dbReference type="Proteomes" id="UP000015106"/>
    </source>
</evidence>
<proteinExistence type="predicted"/>
<dbReference type="Proteomes" id="UP000015106">
    <property type="component" value="Chromosome 7"/>
</dbReference>
<sequence length="284" mass="32794">MGSAAKKWRDFKSDMKALYFHEEKTDEELLADCDARVHEDDWKWLIDHWRTDAAKQRCEIGKLNRQRMTLFHTTGSKSHARVIEEEHKKNGYPPRRDEAFVITHTTKKGVPSNAAAAQKIKELENKANEQPELLEKTIEQGDLFSHVFGKERNGYVRCIGMGPSASDLHMPGTRNLKSTRLQLAEEECRQAMEEAALLRERVEPTDQKMDIVMNEVLEMKKMMLASQAKEKEQFSPHYDSNSAQDEYIYDEGENSETGYMAAEKEDDHVMSNRPMVESQPKLTQ</sequence>
<dbReference type="InterPro" id="IPR004252">
    <property type="entry name" value="Probable_transposase_24"/>
</dbReference>
<evidence type="ECO:0000256" key="2">
    <source>
        <dbReference type="SAM" id="MobiDB-lite"/>
    </source>
</evidence>
<protein>
    <submittedName>
        <fullName evidence="3">Uncharacterized protein</fullName>
    </submittedName>
</protein>
<accession>A0A8R7VC19</accession>
<dbReference type="PANTHER" id="PTHR33144:SF50">
    <property type="entry name" value="OS03G0714750 PROTEIN"/>
    <property type="match status" value="1"/>
</dbReference>
<keyword evidence="4" id="KW-1185">Reference proteome</keyword>
<feature type="region of interest" description="Disordered" evidence="2">
    <location>
        <begin position="228"/>
        <end position="284"/>
    </location>
</feature>
<evidence type="ECO:0000256" key="1">
    <source>
        <dbReference type="SAM" id="Coils"/>
    </source>
</evidence>
<dbReference type="Pfam" id="PF03004">
    <property type="entry name" value="Transposase_24"/>
    <property type="match status" value="1"/>
</dbReference>
<dbReference type="AlphaFoldDB" id="A0A8R7VC19"/>
<feature type="coiled-coil region" evidence="1">
    <location>
        <begin position="174"/>
        <end position="201"/>
    </location>
</feature>
<reference evidence="3" key="2">
    <citation type="submission" date="2018-03" db="EMBL/GenBank/DDBJ databases">
        <title>The Triticum urartu genome reveals the dynamic nature of wheat genome evolution.</title>
        <authorList>
            <person name="Ling H."/>
            <person name="Ma B."/>
            <person name="Shi X."/>
            <person name="Liu H."/>
            <person name="Dong L."/>
            <person name="Sun H."/>
            <person name="Cao Y."/>
            <person name="Gao Q."/>
            <person name="Zheng S."/>
            <person name="Li Y."/>
            <person name="Yu Y."/>
            <person name="Du H."/>
            <person name="Qi M."/>
            <person name="Li Y."/>
            <person name="Yu H."/>
            <person name="Cui Y."/>
            <person name="Wang N."/>
            <person name="Chen C."/>
            <person name="Wu H."/>
            <person name="Zhao Y."/>
            <person name="Zhang J."/>
            <person name="Li Y."/>
            <person name="Zhou W."/>
            <person name="Zhang B."/>
            <person name="Hu W."/>
            <person name="Eijk M."/>
            <person name="Tang J."/>
            <person name="Witsenboer H."/>
            <person name="Zhao S."/>
            <person name="Li Z."/>
            <person name="Zhang A."/>
            <person name="Wang D."/>
            <person name="Liang C."/>
        </authorList>
    </citation>
    <scope>NUCLEOTIDE SEQUENCE [LARGE SCALE GENOMIC DNA]</scope>
    <source>
        <strain evidence="3">cv. G1812</strain>
    </source>
</reference>
<reference evidence="3" key="3">
    <citation type="submission" date="2022-06" db="UniProtKB">
        <authorList>
            <consortium name="EnsemblPlants"/>
        </authorList>
    </citation>
    <scope>IDENTIFICATION</scope>
</reference>
<dbReference type="EnsemblPlants" id="TuG1812G0700004338.01.T01">
    <property type="protein sequence ID" value="TuG1812G0700004338.01.T01"/>
    <property type="gene ID" value="TuG1812G0700004338.01"/>
</dbReference>
<dbReference type="Gramene" id="TuG1812G0700004338.01.T01">
    <property type="protein sequence ID" value="TuG1812G0700004338.01.T01"/>
    <property type="gene ID" value="TuG1812G0700004338.01"/>
</dbReference>
<dbReference type="PANTHER" id="PTHR33144">
    <property type="entry name" value="OS10G0409366 PROTEIN-RELATED"/>
    <property type="match status" value="1"/>
</dbReference>
<reference evidence="4" key="1">
    <citation type="journal article" date="2013" name="Nature">
        <title>Draft genome of the wheat A-genome progenitor Triticum urartu.</title>
        <authorList>
            <person name="Ling H.Q."/>
            <person name="Zhao S."/>
            <person name="Liu D."/>
            <person name="Wang J."/>
            <person name="Sun H."/>
            <person name="Zhang C."/>
            <person name="Fan H."/>
            <person name="Li D."/>
            <person name="Dong L."/>
            <person name="Tao Y."/>
            <person name="Gao C."/>
            <person name="Wu H."/>
            <person name="Li Y."/>
            <person name="Cui Y."/>
            <person name="Guo X."/>
            <person name="Zheng S."/>
            <person name="Wang B."/>
            <person name="Yu K."/>
            <person name="Liang Q."/>
            <person name="Yang W."/>
            <person name="Lou X."/>
            <person name="Chen J."/>
            <person name="Feng M."/>
            <person name="Jian J."/>
            <person name="Zhang X."/>
            <person name="Luo G."/>
            <person name="Jiang Y."/>
            <person name="Liu J."/>
            <person name="Wang Z."/>
            <person name="Sha Y."/>
            <person name="Zhang B."/>
            <person name="Wu H."/>
            <person name="Tang D."/>
            <person name="Shen Q."/>
            <person name="Xue P."/>
            <person name="Zou S."/>
            <person name="Wang X."/>
            <person name="Liu X."/>
            <person name="Wang F."/>
            <person name="Yang Y."/>
            <person name="An X."/>
            <person name="Dong Z."/>
            <person name="Zhang K."/>
            <person name="Zhang X."/>
            <person name="Luo M.C."/>
            <person name="Dvorak J."/>
            <person name="Tong Y."/>
            <person name="Wang J."/>
            <person name="Yang H."/>
            <person name="Li Z."/>
            <person name="Wang D."/>
            <person name="Zhang A."/>
            <person name="Wang J."/>
        </authorList>
    </citation>
    <scope>NUCLEOTIDE SEQUENCE</scope>
    <source>
        <strain evidence="4">cv. G1812</strain>
    </source>
</reference>
<organism evidence="3 4">
    <name type="scientific">Triticum urartu</name>
    <name type="common">Red wild einkorn</name>
    <name type="synonym">Crithodium urartu</name>
    <dbReference type="NCBI Taxonomy" id="4572"/>
    <lineage>
        <taxon>Eukaryota</taxon>
        <taxon>Viridiplantae</taxon>
        <taxon>Streptophyta</taxon>
        <taxon>Embryophyta</taxon>
        <taxon>Tracheophyta</taxon>
        <taxon>Spermatophyta</taxon>
        <taxon>Magnoliopsida</taxon>
        <taxon>Liliopsida</taxon>
        <taxon>Poales</taxon>
        <taxon>Poaceae</taxon>
        <taxon>BOP clade</taxon>
        <taxon>Pooideae</taxon>
        <taxon>Triticodae</taxon>
        <taxon>Triticeae</taxon>
        <taxon>Triticinae</taxon>
        <taxon>Triticum</taxon>
    </lineage>
</organism>
<name>A0A8R7VC19_TRIUA</name>